<reference evidence="1 2" key="1">
    <citation type="journal article" date="2009" name="BMC Genomics">
        <title>The complete genome sequence of Xanthomonas albilineans provides new insights into the reductive genome evolution of the xylem-limited Xanthomonadaceae.</title>
        <authorList>
            <person name="Pieretti I."/>
            <person name="Royer M."/>
            <person name="Barbe V."/>
            <person name="Carrere S."/>
            <person name="Koebnik R."/>
            <person name="Cociancich S."/>
            <person name="Couloux A."/>
            <person name="Darrasse A."/>
            <person name="Gouzy J."/>
            <person name="Jacques M.A."/>
            <person name="Lauber E."/>
            <person name="Manceau C."/>
            <person name="Mangenot S."/>
            <person name="Poussier S."/>
            <person name="Segurens B."/>
            <person name="Szurek B."/>
            <person name="Verdier V."/>
            <person name="Arlat M."/>
            <person name="Rott P."/>
        </authorList>
    </citation>
    <scope>NUCLEOTIDE SEQUENCE [LARGE SCALE GENOMIC DNA]</scope>
    <source>
        <strain evidence="2">GPE PC73 / CFBP 7063</strain>
    </source>
</reference>
<organism evidence="1 2">
    <name type="scientific">Xanthomonas albilineans (strain GPE PC73 / CFBP 7063)</name>
    <dbReference type="NCBI Taxonomy" id="380358"/>
    <lineage>
        <taxon>Bacteria</taxon>
        <taxon>Pseudomonadati</taxon>
        <taxon>Pseudomonadota</taxon>
        <taxon>Gammaproteobacteria</taxon>
        <taxon>Lysobacterales</taxon>
        <taxon>Lysobacteraceae</taxon>
        <taxon>Xanthomonas</taxon>
    </lineage>
</organism>
<dbReference type="EMBL" id="FP565176">
    <property type="protein sequence ID" value="CBA17637.1"/>
    <property type="molecule type" value="Genomic_DNA"/>
</dbReference>
<keyword evidence="2" id="KW-1185">Reference proteome</keyword>
<dbReference type="STRING" id="380358.XALC_3158"/>
<sequence>MFLFFFRRFRLQRRLQRALRAAVAMHRAEALRYLLAAHGARAFAKAVSAQSPRVLADALSLLPVDDRIRVRARLSHAAQRRLHAAGMPASTLNRSHAVLAWWLDASLLRRD</sequence>
<evidence type="ECO:0000313" key="1">
    <source>
        <dbReference type="EMBL" id="CBA17637.1"/>
    </source>
</evidence>
<gene>
    <name evidence="1" type="ordered locus">XALc_3158</name>
</gene>
<dbReference type="KEGG" id="xal:XALC_3158"/>
<name>D2UGX6_XANAP</name>
<dbReference type="OrthoDB" id="6009096at2"/>
<dbReference type="eggNOG" id="ENOG502ZTYB">
    <property type="taxonomic scope" value="Bacteria"/>
</dbReference>
<evidence type="ECO:0000313" key="2">
    <source>
        <dbReference type="Proteomes" id="UP000001890"/>
    </source>
</evidence>
<dbReference type="GeneID" id="57878476"/>
<dbReference type="AlphaFoldDB" id="D2UGX6"/>
<protein>
    <submittedName>
        <fullName evidence="1">Uncharacterized protein</fullName>
    </submittedName>
</protein>
<accession>D2UGX6</accession>
<proteinExistence type="predicted"/>
<dbReference type="RefSeq" id="WP_012917630.1">
    <property type="nucleotide sequence ID" value="NC_013722.1"/>
</dbReference>
<dbReference type="PATRIC" id="fig|29447.3.peg.3138"/>
<dbReference type="Proteomes" id="UP000001890">
    <property type="component" value="Chromosome"/>
</dbReference>